<proteinExistence type="predicted"/>
<organism evidence="2 3">
    <name type="scientific">Halococcus hamelinensis 100A6</name>
    <dbReference type="NCBI Taxonomy" id="1132509"/>
    <lineage>
        <taxon>Archaea</taxon>
        <taxon>Methanobacteriati</taxon>
        <taxon>Methanobacteriota</taxon>
        <taxon>Stenosarchaea group</taxon>
        <taxon>Halobacteria</taxon>
        <taxon>Halobacteriales</taxon>
        <taxon>Halococcaceae</taxon>
        <taxon>Halococcus</taxon>
    </lineage>
</organism>
<dbReference type="Gene3D" id="3.40.50.1010">
    <property type="entry name" value="5'-nuclease"/>
    <property type="match status" value="1"/>
</dbReference>
<evidence type="ECO:0000313" key="2">
    <source>
        <dbReference type="EMBL" id="EMA35790.1"/>
    </source>
</evidence>
<reference evidence="2 3" key="1">
    <citation type="journal article" date="2014" name="PLoS Genet.">
        <title>Phylogenetically driven sequencing of extremely halophilic archaea reveals strategies for static and dynamic osmo-response.</title>
        <authorList>
            <person name="Becker E.A."/>
            <person name="Seitzer P.M."/>
            <person name="Tritt A."/>
            <person name="Larsen D."/>
            <person name="Krusor M."/>
            <person name="Yao A.I."/>
            <person name="Wu D."/>
            <person name="Madern D."/>
            <person name="Eisen J.A."/>
            <person name="Darling A.E."/>
            <person name="Facciotti M.T."/>
        </authorList>
    </citation>
    <scope>NUCLEOTIDE SEQUENCE [LARGE SCALE GENOMIC DNA]</scope>
    <source>
        <strain evidence="2 3">100A6</strain>
    </source>
</reference>
<feature type="domain" description="PIN" evidence="1">
    <location>
        <begin position="2"/>
        <end position="98"/>
    </location>
</feature>
<keyword evidence="3" id="KW-1185">Reference proteome</keyword>
<gene>
    <name evidence="2" type="ORF">C447_16569</name>
</gene>
<dbReference type="AlphaFoldDB" id="M0LUL5"/>
<dbReference type="PATRIC" id="fig|1132509.6.peg.3848"/>
<dbReference type="eggNOG" id="arCOG07589">
    <property type="taxonomic scope" value="Archaea"/>
</dbReference>
<accession>M0LUL5</accession>
<dbReference type="Proteomes" id="UP000011566">
    <property type="component" value="Unassembled WGS sequence"/>
</dbReference>
<evidence type="ECO:0000259" key="1">
    <source>
        <dbReference type="Pfam" id="PF01850"/>
    </source>
</evidence>
<dbReference type="Pfam" id="PF01850">
    <property type="entry name" value="PIN"/>
    <property type="match status" value="1"/>
</dbReference>
<dbReference type="SUPFAM" id="SSF88723">
    <property type="entry name" value="PIN domain-like"/>
    <property type="match status" value="1"/>
</dbReference>
<protein>
    <recommendedName>
        <fullName evidence="1">PIN domain-containing protein</fullName>
    </recommendedName>
</protein>
<evidence type="ECO:0000313" key="3">
    <source>
        <dbReference type="Proteomes" id="UP000011566"/>
    </source>
</evidence>
<dbReference type="InterPro" id="IPR029060">
    <property type="entry name" value="PIN-like_dom_sf"/>
</dbReference>
<name>M0LUL5_9EURY</name>
<sequence>MIYVEGDFLLALIKEDDWLGERAATLYEKHREELWTSQYALLELMLVAYREDRNVERVVVNASRLVDVRGDVETILAAASHVEEHGLTPLDALHLVSAGDDAILSSDSAYDPFSERVRLEE</sequence>
<comment type="caution">
    <text evidence="2">The sequence shown here is derived from an EMBL/GenBank/DDBJ whole genome shotgun (WGS) entry which is preliminary data.</text>
</comment>
<dbReference type="InterPro" id="IPR002716">
    <property type="entry name" value="PIN_dom"/>
</dbReference>
<dbReference type="EMBL" id="AOMB01000043">
    <property type="protein sequence ID" value="EMA35790.1"/>
    <property type="molecule type" value="Genomic_DNA"/>
</dbReference>
<dbReference type="OrthoDB" id="194754at2157"/>